<evidence type="ECO:0000256" key="1">
    <source>
        <dbReference type="SAM" id="MobiDB-lite"/>
    </source>
</evidence>
<dbReference type="RefSeq" id="WP_012086951.1">
    <property type="nucleotide sequence ID" value="NC_009664.2"/>
</dbReference>
<reference evidence="3" key="1">
    <citation type="journal article" date="2008" name="PLoS ONE">
        <title>Survival in nuclear waste, extreme resistance, and potential applications gleaned from the genome sequence of Kineococcus radiotolerans SRS30216.</title>
        <authorList>
            <person name="Bagwell C.E."/>
            <person name="Bhat S."/>
            <person name="Hawkins G.M."/>
            <person name="Smith B.W."/>
            <person name="Biswas T."/>
            <person name="Hoover T.R."/>
            <person name="Saunders E."/>
            <person name="Han C.S."/>
            <person name="Tsodikov O.V."/>
            <person name="Shimkets L.J."/>
        </authorList>
    </citation>
    <scope>NUCLEOTIDE SEQUENCE [LARGE SCALE GENOMIC DNA]</scope>
    <source>
        <strain evidence="3">ATCC BAA-149 / DSM 14245 / SRS30216</strain>
    </source>
</reference>
<dbReference type="AlphaFoldDB" id="A6WDA1"/>
<dbReference type="KEGG" id="kra:Krad_3326"/>
<evidence type="ECO:0000313" key="2">
    <source>
        <dbReference type="EMBL" id="ABS04790.1"/>
    </source>
</evidence>
<keyword evidence="3" id="KW-1185">Reference proteome</keyword>
<accession>A6WDA1</accession>
<protein>
    <submittedName>
        <fullName evidence="2">Uncharacterized protein</fullName>
    </submittedName>
</protein>
<feature type="region of interest" description="Disordered" evidence="1">
    <location>
        <begin position="1"/>
        <end position="44"/>
    </location>
</feature>
<evidence type="ECO:0000313" key="3">
    <source>
        <dbReference type="Proteomes" id="UP000001116"/>
    </source>
</evidence>
<dbReference type="Proteomes" id="UP000001116">
    <property type="component" value="Chromosome"/>
</dbReference>
<name>A6WDA1_KINRD</name>
<feature type="compositionally biased region" description="Pro residues" evidence="1">
    <location>
        <begin position="1"/>
        <end position="21"/>
    </location>
</feature>
<gene>
    <name evidence="2" type="ordered locus">Krad_3326</name>
</gene>
<proteinExistence type="predicted"/>
<organism evidence="2 3">
    <name type="scientific">Kineococcus radiotolerans (strain ATCC BAA-149 / DSM 14245 / SRS30216)</name>
    <dbReference type="NCBI Taxonomy" id="266940"/>
    <lineage>
        <taxon>Bacteria</taxon>
        <taxon>Bacillati</taxon>
        <taxon>Actinomycetota</taxon>
        <taxon>Actinomycetes</taxon>
        <taxon>Kineosporiales</taxon>
        <taxon>Kineosporiaceae</taxon>
        <taxon>Kineococcus</taxon>
    </lineage>
</organism>
<sequence length="124" mass="13330">MFRSPAPRPAFPAPSSEPVPVVPAQGREGSRSPASRSAAPPRPSRQRVLVQAWWEQLDEVARRRLLRLAPTDFLPADAALDLQMLGVTVIAVGTVPGEDGYDALYEQPADVVALLAAVRGGRPR</sequence>
<dbReference type="EMBL" id="CP000750">
    <property type="protein sequence ID" value="ABS04790.1"/>
    <property type="molecule type" value="Genomic_DNA"/>
</dbReference>
<dbReference type="HOGENOM" id="CLU_2000842_0_0_11"/>